<dbReference type="AlphaFoldDB" id="A0A2W1JPF5"/>
<dbReference type="GO" id="GO:0016020">
    <property type="term" value="C:membrane"/>
    <property type="evidence" value="ECO:0007669"/>
    <property type="project" value="UniProtKB-SubCell"/>
</dbReference>
<gene>
    <name evidence="7" type="primary">tqsA_1</name>
    <name evidence="7" type="ORF">C1752_04091</name>
</gene>
<evidence type="ECO:0000313" key="8">
    <source>
        <dbReference type="Proteomes" id="UP000248857"/>
    </source>
</evidence>
<feature type="transmembrane region" description="Helical" evidence="6">
    <location>
        <begin position="7"/>
        <end position="22"/>
    </location>
</feature>
<dbReference type="Pfam" id="PF01594">
    <property type="entry name" value="AI-2E_transport"/>
    <property type="match status" value="1"/>
</dbReference>
<feature type="transmembrane region" description="Helical" evidence="6">
    <location>
        <begin position="54"/>
        <end position="80"/>
    </location>
</feature>
<keyword evidence="8" id="KW-1185">Reference proteome</keyword>
<dbReference type="GO" id="GO:0055085">
    <property type="term" value="P:transmembrane transport"/>
    <property type="evidence" value="ECO:0007669"/>
    <property type="project" value="TreeGrafter"/>
</dbReference>
<protein>
    <submittedName>
        <fullName evidence="7">AI-2 transport protein TqsA</fullName>
    </submittedName>
</protein>
<proteinExistence type="inferred from homology"/>
<sequence>MSLGKWLGLVVLLVSLYILWQIRQVLLLFFTAVILASALNSFVLYLGKQGLKRSWAVALTIVLALGVTFLFCLLVIPPFISESQQFSELGPQSMDRIDQWTNWLEAQVPDQAILGPDVFDAINTVVDNLTNEIPNYVSDVFRNFLSLFSSSLLVLLNILLIFVLTIMLLVDPHKYRSIFIRLFPSFYRRRADAILTLCDTALDSWIIGILFNMTVIAICSGIGLWILGVKLVLANALIAGLMEAIPNIGPTLSLIPPMAVALLDAPWKALAVLIFYVLLQQLEQYLLVPTVMAKQLDLPPAVTLLSQIIFALFFGFLGLLLALPLVIVGQIWFKEVMVKDILDRWKYSPRDPKAKHAFEEATPPIDREATT</sequence>
<comment type="subcellular location">
    <subcellularLocation>
        <location evidence="1">Membrane</location>
        <topology evidence="1">Multi-pass membrane protein</topology>
    </subcellularLocation>
</comment>
<evidence type="ECO:0000256" key="2">
    <source>
        <dbReference type="ARBA" id="ARBA00009773"/>
    </source>
</evidence>
<evidence type="ECO:0000256" key="4">
    <source>
        <dbReference type="ARBA" id="ARBA00022989"/>
    </source>
</evidence>
<feature type="transmembrane region" description="Helical" evidence="6">
    <location>
        <begin position="308"/>
        <end position="333"/>
    </location>
</feature>
<dbReference type="InterPro" id="IPR002549">
    <property type="entry name" value="AI-2E-like"/>
</dbReference>
<dbReference type="OrthoDB" id="506451at2"/>
<dbReference type="PANTHER" id="PTHR21716:SF62">
    <property type="entry name" value="TRANSPORT PROTEIN YDBI-RELATED"/>
    <property type="match status" value="1"/>
</dbReference>
<dbReference type="Proteomes" id="UP000248857">
    <property type="component" value="Unassembled WGS sequence"/>
</dbReference>
<feature type="transmembrane region" description="Helical" evidence="6">
    <location>
        <begin position="144"/>
        <end position="170"/>
    </location>
</feature>
<dbReference type="PANTHER" id="PTHR21716">
    <property type="entry name" value="TRANSMEMBRANE PROTEIN"/>
    <property type="match status" value="1"/>
</dbReference>
<evidence type="ECO:0000256" key="5">
    <source>
        <dbReference type="ARBA" id="ARBA00023136"/>
    </source>
</evidence>
<comment type="caution">
    <text evidence="7">The sequence shown here is derived from an EMBL/GenBank/DDBJ whole genome shotgun (WGS) entry which is preliminary data.</text>
</comment>
<keyword evidence="3 6" id="KW-0812">Transmembrane</keyword>
<evidence type="ECO:0000256" key="3">
    <source>
        <dbReference type="ARBA" id="ARBA00022692"/>
    </source>
</evidence>
<keyword evidence="4 6" id="KW-1133">Transmembrane helix</keyword>
<feature type="transmembrane region" description="Helical" evidence="6">
    <location>
        <begin position="191"/>
        <end position="216"/>
    </location>
</feature>
<evidence type="ECO:0000256" key="6">
    <source>
        <dbReference type="SAM" id="Phobius"/>
    </source>
</evidence>
<dbReference type="RefSeq" id="WP_110987490.1">
    <property type="nucleotide sequence ID" value="NZ_CAWNWM010000012.1"/>
</dbReference>
<name>A0A2W1JPF5_9CYAN</name>
<feature type="transmembrane region" description="Helical" evidence="6">
    <location>
        <begin position="28"/>
        <end position="47"/>
    </location>
</feature>
<keyword evidence="5 6" id="KW-0472">Membrane</keyword>
<accession>A0A2W1JPF5</accession>
<reference evidence="7 8" key="1">
    <citation type="journal article" date="2018" name="Sci. Rep.">
        <title>A novel species of the marine cyanobacterium Acaryochloris with a unique pigment content and lifestyle.</title>
        <authorList>
            <person name="Partensky F."/>
            <person name="Six C."/>
            <person name="Ratin M."/>
            <person name="Garczarek L."/>
            <person name="Vaulot D."/>
            <person name="Probert I."/>
            <person name="Calteau A."/>
            <person name="Gourvil P."/>
            <person name="Marie D."/>
            <person name="Grebert T."/>
            <person name="Bouchier C."/>
            <person name="Le Panse S."/>
            <person name="Gachenot M."/>
            <person name="Rodriguez F."/>
            <person name="Garrido J.L."/>
        </authorList>
    </citation>
    <scope>NUCLEOTIDE SEQUENCE [LARGE SCALE GENOMIC DNA]</scope>
    <source>
        <strain evidence="7 8">RCC1774</strain>
    </source>
</reference>
<organism evidence="7 8">
    <name type="scientific">Acaryochloris thomasi RCC1774</name>
    <dbReference type="NCBI Taxonomy" id="1764569"/>
    <lineage>
        <taxon>Bacteria</taxon>
        <taxon>Bacillati</taxon>
        <taxon>Cyanobacteriota</taxon>
        <taxon>Cyanophyceae</taxon>
        <taxon>Acaryochloridales</taxon>
        <taxon>Acaryochloridaceae</taxon>
        <taxon>Acaryochloris</taxon>
        <taxon>Acaryochloris thomasi</taxon>
    </lineage>
</organism>
<dbReference type="EMBL" id="PQWO01000012">
    <property type="protein sequence ID" value="PZD72044.1"/>
    <property type="molecule type" value="Genomic_DNA"/>
</dbReference>
<evidence type="ECO:0000313" key="7">
    <source>
        <dbReference type="EMBL" id="PZD72044.1"/>
    </source>
</evidence>
<comment type="similarity">
    <text evidence="2">Belongs to the autoinducer-2 exporter (AI-2E) (TC 2.A.86) family.</text>
</comment>
<evidence type="ECO:0000256" key="1">
    <source>
        <dbReference type="ARBA" id="ARBA00004141"/>
    </source>
</evidence>